<dbReference type="Gene3D" id="3.30.565.10">
    <property type="entry name" value="Histidine kinase-like ATPase, C-terminal domain"/>
    <property type="match status" value="1"/>
</dbReference>
<comment type="caution">
    <text evidence="1">The sequence shown here is derived from an EMBL/GenBank/DDBJ whole genome shotgun (WGS) entry which is preliminary data.</text>
</comment>
<name>A0A016A4D5_BACFG</name>
<keyword evidence="1" id="KW-0808">Transferase</keyword>
<dbReference type="PATRIC" id="fig|1339280.3.peg.4672"/>
<dbReference type="Pfam" id="PF13589">
    <property type="entry name" value="HATPase_c_3"/>
    <property type="match status" value="1"/>
</dbReference>
<sequence>MSKDNIIEGNPTKTFFIQMITRDITINDAIIDLLDNSIDGASKLKENNDFSDLYIDITINRDEFIVKDNCGGFPLDIAQKYAFRFGRPDDAPETTGSVGRFGIGMKRALFKIGKNFIVESKSENSHFSITVNVDEWKNKTKKIVLNNNIQQTVEDWNFEYETVTENANLTENGTYIRVCNLTNDISDLFCNSVFLNDLKNDIERLLNFSLQKKIKITLNKQELSCKGIDLFYSEEGTKPYYNSGNKLGVDYKIIAGLGKVGDPSIAGWYIYCNDRLVLEADRTEITGWGTPSIPKFHLDHVMFRGIVFLDSEDTIKLPLTTTKKGIDATSEIYKAILPFMKEAMQNVIPFLKTVTKLGDEANDYRKLLEEQMEKKCVVEMKSMQFTHSIRNFIEPDLNMDIIAQKKETIRIAYDVNKKIANKAKNYSESKSYKELGEITFDYYVQMEELGDE</sequence>
<dbReference type="EMBL" id="JGDM01000158">
    <property type="protein sequence ID" value="EXZ41974.1"/>
    <property type="molecule type" value="Genomic_DNA"/>
</dbReference>
<keyword evidence="1" id="KW-0418">Kinase</keyword>
<dbReference type="InterPro" id="IPR036890">
    <property type="entry name" value="HATPase_C_sf"/>
</dbReference>
<dbReference type="GO" id="GO:0016301">
    <property type="term" value="F:kinase activity"/>
    <property type="evidence" value="ECO:0007669"/>
    <property type="project" value="UniProtKB-KW"/>
</dbReference>
<organism evidence="1 2">
    <name type="scientific">Bacteroides fragilis str. 2-F-2 #4</name>
    <dbReference type="NCBI Taxonomy" id="1339280"/>
    <lineage>
        <taxon>Bacteria</taxon>
        <taxon>Pseudomonadati</taxon>
        <taxon>Bacteroidota</taxon>
        <taxon>Bacteroidia</taxon>
        <taxon>Bacteroidales</taxon>
        <taxon>Bacteroidaceae</taxon>
        <taxon>Bacteroides</taxon>
    </lineage>
</organism>
<dbReference type="RefSeq" id="WP_032571831.1">
    <property type="nucleotide sequence ID" value="NZ_JGDM01000158.1"/>
</dbReference>
<dbReference type="Proteomes" id="UP000022272">
    <property type="component" value="Unassembled WGS sequence"/>
</dbReference>
<reference evidence="1 2" key="1">
    <citation type="submission" date="2014-02" db="EMBL/GenBank/DDBJ databases">
        <authorList>
            <person name="Sears C."/>
            <person name="Carroll K."/>
            <person name="Sack B.R."/>
            <person name="Qadri F."/>
            <person name="Myers L.L."/>
            <person name="Chung G.-T."/>
            <person name="Escheverria P."/>
            <person name="Fraser C.M."/>
            <person name="Sadzewicz L."/>
            <person name="Shefchek K.A."/>
            <person name="Tallon L."/>
            <person name="Das S.P."/>
            <person name="Daugherty S."/>
            <person name="Mongodin E.F."/>
        </authorList>
    </citation>
    <scope>NUCLEOTIDE SEQUENCE [LARGE SCALE GENOMIC DNA]</scope>
    <source>
        <strain evidence="1 2">2-F-2 #4</strain>
    </source>
</reference>
<accession>A0A016A4D5</accession>
<dbReference type="AlphaFoldDB" id="A0A016A4D5"/>
<protein>
    <submittedName>
        <fullName evidence="1">Histidine kinase-, DNA gyrase B-, and HSP90-like ATPase family protein</fullName>
    </submittedName>
</protein>
<evidence type="ECO:0000313" key="1">
    <source>
        <dbReference type="EMBL" id="EXZ41974.1"/>
    </source>
</evidence>
<dbReference type="SUPFAM" id="SSF55874">
    <property type="entry name" value="ATPase domain of HSP90 chaperone/DNA topoisomerase II/histidine kinase"/>
    <property type="match status" value="1"/>
</dbReference>
<gene>
    <name evidence="1" type="ORF">M076_4911</name>
</gene>
<proteinExistence type="predicted"/>
<evidence type="ECO:0000313" key="2">
    <source>
        <dbReference type="Proteomes" id="UP000022272"/>
    </source>
</evidence>